<gene>
    <name evidence="1" type="ORF">A7sIIA15_03610</name>
</gene>
<proteinExistence type="predicted"/>
<dbReference type="RefSeq" id="WP_095685832.1">
    <property type="nucleotide sequence ID" value="NZ_CP016776.1"/>
</dbReference>
<protein>
    <submittedName>
        <fullName evidence="1">Methyltransferase</fullName>
    </submittedName>
</protein>
<dbReference type="Pfam" id="PF11290">
    <property type="entry name" value="DUF3090"/>
    <property type="match status" value="1"/>
</dbReference>
<dbReference type="EMBL" id="CP016776">
    <property type="protein sequence ID" value="ASY19963.1"/>
    <property type="molecule type" value="Genomic_DNA"/>
</dbReference>
<dbReference type="GO" id="GO:0008168">
    <property type="term" value="F:methyltransferase activity"/>
    <property type="evidence" value="ECO:0007669"/>
    <property type="project" value="UniProtKB-KW"/>
</dbReference>
<evidence type="ECO:0000313" key="2">
    <source>
        <dbReference type="Proteomes" id="UP000217186"/>
    </source>
</evidence>
<dbReference type="GO" id="GO:0032259">
    <property type="term" value="P:methylation"/>
    <property type="evidence" value="ECO:0007669"/>
    <property type="project" value="UniProtKB-KW"/>
</dbReference>
<evidence type="ECO:0000313" key="1">
    <source>
        <dbReference type="EMBL" id="ASY19963.1"/>
    </source>
</evidence>
<dbReference type="OrthoDB" id="156387at2"/>
<sequence length="169" mass="18843">MSHEFENVDRFICGTIGEPGEREFYLQVRSGSSLVSAALEKSQASTFAQRLEILCKQVTKEDVTIIVDRIERDDASLESPVERDFIIGAVSIAWDDESKKVCVELFSIKEVEVEDELPEITLNITLGQAKAFISRTNAVVNAGRIPCPFCAIPIDPRGHLCPRANGYRR</sequence>
<dbReference type="Proteomes" id="UP000217186">
    <property type="component" value="Chromosome"/>
</dbReference>
<keyword evidence="1" id="KW-0489">Methyltransferase</keyword>
<reference evidence="1 2" key="1">
    <citation type="submission" date="2016-07" db="EMBL/GenBank/DDBJ databases">
        <title>High microdiversification within the ubiquitous acI lineage of Actinobacteria.</title>
        <authorList>
            <person name="Neuenschwander S.M."/>
            <person name="Salcher M."/>
            <person name="Ghai R."/>
            <person name="Pernthaler J."/>
        </authorList>
    </citation>
    <scope>NUCLEOTIDE SEQUENCE [LARGE SCALE GENOMIC DNA]</scope>
    <source>
        <strain evidence="1">MMS-IIA-15</strain>
    </source>
</reference>
<dbReference type="KEGG" id="pvn:A7sIIA15_03610"/>
<name>A0A249KT25_9ACTN</name>
<dbReference type="NCBIfam" id="TIGR03847">
    <property type="entry name" value="conserved hypothetical protein"/>
    <property type="match status" value="1"/>
</dbReference>
<keyword evidence="2" id="KW-1185">Reference proteome</keyword>
<dbReference type="AlphaFoldDB" id="A0A249KT25"/>
<dbReference type="InterPro" id="IPR021441">
    <property type="entry name" value="DUF3090"/>
</dbReference>
<accession>A0A249KT25</accession>
<keyword evidence="1" id="KW-0808">Transferase</keyword>
<organism evidence="1 2">
    <name type="scientific">Candidatus Planktophila vernalis</name>
    <dbReference type="NCBI Taxonomy" id="1884907"/>
    <lineage>
        <taxon>Bacteria</taxon>
        <taxon>Bacillati</taxon>
        <taxon>Actinomycetota</taxon>
        <taxon>Actinomycetes</taxon>
        <taxon>Candidatus Nanopelagicales</taxon>
        <taxon>Candidatus Nanopelagicaceae</taxon>
        <taxon>Candidatus Planktophila</taxon>
    </lineage>
</organism>